<dbReference type="Proteomes" id="UP000046392">
    <property type="component" value="Unplaced"/>
</dbReference>
<dbReference type="EC" id="2.7.7.49" evidence="1"/>
<keyword evidence="3" id="KW-1185">Reference proteome</keyword>
<dbReference type="InterPro" id="IPR050951">
    <property type="entry name" value="Retrovirus_Pol_polyprotein"/>
</dbReference>
<evidence type="ECO:0000256" key="1">
    <source>
        <dbReference type="ARBA" id="ARBA00012493"/>
    </source>
</evidence>
<dbReference type="GO" id="GO:0015074">
    <property type="term" value="P:DNA integration"/>
    <property type="evidence" value="ECO:0007669"/>
    <property type="project" value="InterPro"/>
</dbReference>
<feature type="domain" description="Integrase catalytic" evidence="2">
    <location>
        <begin position="69"/>
        <end position="222"/>
    </location>
</feature>
<protein>
    <recommendedName>
        <fullName evidence="1">RNA-directed DNA polymerase</fullName>
        <ecNumber evidence="1">2.7.7.49</ecNumber>
    </recommendedName>
</protein>
<evidence type="ECO:0000259" key="2">
    <source>
        <dbReference type="PROSITE" id="PS50994"/>
    </source>
</evidence>
<proteinExistence type="predicted"/>
<dbReference type="InterPro" id="IPR012337">
    <property type="entry name" value="RNaseH-like_sf"/>
</dbReference>
<dbReference type="STRING" id="174720.A0A0N5B4A5"/>
<organism evidence="3 4">
    <name type="scientific">Strongyloides papillosus</name>
    <name type="common">Intestinal threadworm</name>
    <dbReference type="NCBI Taxonomy" id="174720"/>
    <lineage>
        <taxon>Eukaryota</taxon>
        <taxon>Metazoa</taxon>
        <taxon>Ecdysozoa</taxon>
        <taxon>Nematoda</taxon>
        <taxon>Chromadorea</taxon>
        <taxon>Rhabditida</taxon>
        <taxon>Tylenchina</taxon>
        <taxon>Panagrolaimomorpha</taxon>
        <taxon>Strongyloidoidea</taxon>
        <taxon>Strongyloididae</taxon>
        <taxon>Strongyloides</taxon>
    </lineage>
</organism>
<dbReference type="PANTHER" id="PTHR37984">
    <property type="entry name" value="PROTEIN CBG26694"/>
    <property type="match status" value="1"/>
</dbReference>
<dbReference type="SUPFAM" id="SSF53098">
    <property type="entry name" value="Ribonuclease H-like"/>
    <property type="match status" value="1"/>
</dbReference>
<dbReference type="PANTHER" id="PTHR37984:SF5">
    <property type="entry name" value="PROTEIN NYNRIN-LIKE"/>
    <property type="match status" value="1"/>
</dbReference>
<evidence type="ECO:0000313" key="4">
    <source>
        <dbReference type="WBParaSite" id="SPAL_0000090700.1"/>
    </source>
</evidence>
<accession>A0A0N5B4A5</accession>
<dbReference type="InterPro" id="IPR001584">
    <property type="entry name" value="Integrase_cat-core"/>
</dbReference>
<dbReference type="GO" id="GO:0003964">
    <property type="term" value="F:RNA-directed DNA polymerase activity"/>
    <property type="evidence" value="ECO:0007669"/>
    <property type="project" value="UniProtKB-EC"/>
</dbReference>
<sequence length="282" mass="33211">MLREELLRRFHSHPLIGQHFGFDKLADKFCLIFFWPKMLEDMKRIWQDCEVCWKVKHQPSNLAATNTKTIPKPEGIWETLNADYIQLEDHLHVLVIIDEYSRFVYTAVTKRQDQNTTLLQLMKCFSTFGFPKVLRTDGGSGFIGNKVLKYLKSFNVTHYVSLPHNHTSNAFAERFNCTIRKAIRAQPDLSYTDAVYTLTYAYNRTKHSLTDYPPCYFILNTTDKFSNKIAIYSFLCGLKDIKFGRTEFSELQPKKNRKILSAEMFMMKRVLYKKLHHTSYKN</sequence>
<dbReference type="Gene3D" id="1.10.340.70">
    <property type="match status" value="1"/>
</dbReference>
<dbReference type="PROSITE" id="PS50994">
    <property type="entry name" value="INTEGRASE"/>
    <property type="match status" value="1"/>
</dbReference>
<dbReference type="InterPro" id="IPR041588">
    <property type="entry name" value="Integrase_H2C2"/>
</dbReference>
<dbReference type="Pfam" id="PF17921">
    <property type="entry name" value="Integrase_H2C2"/>
    <property type="match status" value="1"/>
</dbReference>
<dbReference type="InterPro" id="IPR036397">
    <property type="entry name" value="RNaseH_sf"/>
</dbReference>
<evidence type="ECO:0000313" key="3">
    <source>
        <dbReference type="Proteomes" id="UP000046392"/>
    </source>
</evidence>
<dbReference type="Pfam" id="PF00665">
    <property type="entry name" value="rve"/>
    <property type="match status" value="1"/>
</dbReference>
<dbReference type="GO" id="GO:0003676">
    <property type="term" value="F:nucleic acid binding"/>
    <property type="evidence" value="ECO:0007669"/>
    <property type="project" value="InterPro"/>
</dbReference>
<name>A0A0N5B4A5_STREA</name>
<dbReference type="WBParaSite" id="SPAL_0000090700.1">
    <property type="protein sequence ID" value="SPAL_0000090700.1"/>
    <property type="gene ID" value="SPAL_0000090700"/>
</dbReference>
<dbReference type="Gene3D" id="3.30.420.10">
    <property type="entry name" value="Ribonuclease H-like superfamily/Ribonuclease H"/>
    <property type="match status" value="1"/>
</dbReference>
<dbReference type="AlphaFoldDB" id="A0A0N5B4A5"/>
<reference evidence="4" key="1">
    <citation type="submission" date="2017-02" db="UniProtKB">
        <authorList>
            <consortium name="WormBaseParasite"/>
        </authorList>
    </citation>
    <scope>IDENTIFICATION</scope>
</reference>